<evidence type="ECO:0000313" key="6">
    <source>
        <dbReference type="EMBL" id="MCF1753125.1"/>
    </source>
</evidence>
<dbReference type="Gene3D" id="1.10.10.10">
    <property type="entry name" value="Winged helix-like DNA-binding domain superfamily/Winged helix DNA-binding domain"/>
    <property type="match status" value="1"/>
</dbReference>
<sequence>MRILLIEDEKQLAKEIKAFLRDEGYIVDHSERHADASENIAINTYDFILLDLGLPDGDGMGLLSEIQKAQPHAVTIILTARTEVNDRVLGLEKGADDYLAKPFSLLELKARMAAILRRKSGWNREEINIGSFKLDLGSRKVIFGESEINLTKKEFNVLHFLILHKNRVINRYQLSEHLWGDHIEDDYQSNFIDVHIKNIRKKLGEFGDVSWLETIRGIGYKIKAQ</sequence>
<keyword evidence="7" id="KW-1185">Reference proteome</keyword>
<dbReference type="SMART" id="SM00862">
    <property type="entry name" value="Trans_reg_C"/>
    <property type="match status" value="1"/>
</dbReference>
<accession>A0ABS9C0P7</accession>
<protein>
    <submittedName>
        <fullName evidence="6">Response regulator transcription factor</fullName>
    </submittedName>
</protein>
<dbReference type="Pfam" id="PF00486">
    <property type="entry name" value="Trans_reg_C"/>
    <property type="match status" value="1"/>
</dbReference>
<evidence type="ECO:0000259" key="5">
    <source>
        <dbReference type="PROSITE" id="PS51755"/>
    </source>
</evidence>
<dbReference type="PANTHER" id="PTHR48111">
    <property type="entry name" value="REGULATOR OF RPOS"/>
    <property type="match status" value="1"/>
</dbReference>
<dbReference type="Gene3D" id="6.10.250.690">
    <property type="match status" value="1"/>
</dbReference>
<dbReference type="SMART" id="SM00448">
    <property type="entry name" value="REC"/>
    <property type="match status" value="1"/>
</dbReference>
<dbReference type="SUPFAM" id="SSF52172">
    <property type="entry name" value="CheY-like"/>
    <property type="match status" value="1"/>
</dbReference>
<feature type="domain" description="Response regulatory" evidence="4">
    <location>
        <begin position="2"/>
        <end position="116"/>
    </location>
</feature>
<dbReference type="RefSeq" id="WP_234862943.1">
    <property type="nucleotide sequence ID" value="NZ_JAKEVZ010000021.1"/>
</dbReference>
<dbReference type="PROSITE" id="PS51755">
    <property type="entry name" value="OMPR_PHOB"/>
    <property type="match status" value="1"/>
</dbReference>
<dbReference type="PROSITE" id="PS50110">
    <property type="entry name" value="RESPONSE_REGULATORY"/>
    <property type="match status" value="1"/>
</dbReference>
<dbReference type="Pfam" id="PF00072">
    <property type="entry name" value="Response_reg"/>
    <property type="match status" value="1"/>
</dbReference>
<dbReference type="InterPro" id="IPR001867">
    <property type="entry name" value="OmpR/PhoB-type_DNA-bd"/>
</dbReference>
<evidence type="ECO:0000256" key="2">
    <source>
        <dbReference type="PROSITE-ProRule" id="PRU00169"/>
    </source>
</evidence>
<gene>
    <name evidence="6" type="ORF">L0U89_18845</name>
</gene>
<dbReference type="CDD" id="cd00383">
    <property type="entry name" value="trans_reg_C"/>
    <property type="match status" value="1"/>
</dbReference>
<dbReference type="InterPro" id="IPR036388">
    <property type="entry name" value="WH-like_DNA-bd_sf"/>
</dbReference>
<organism evidence="6 7">
    <name type="scientific">Mariniradius sediminis</name>
    <dbReference type="NCBI Taxonomy" id="2909237"/>
    <lineage>
        <taxon>Bacteria</taxon>
        <taxon>Pseudomonadati</taxon>
        <taxon>Bacteroidota</taxon>
        <taxon>Cytophagia</taxon>
        <taxon>Cytophagales</taxon>
        <taxon>Cyclobacteriaceae</taxon>
        <taxon>Mariniradius</taxon>
    </lineage>
</organism>
<dbReference type="Gene3D" id="3.40.50.2300">
    <property type="match status" value="1"/>
</dbReference>
<reference evidence="6 7" key="1">
    <citation type="submission" date="2022-01" db="EMBL/GenBank/DDBJ databases">
        <title>Mariniradius saccharolyticus sp. nov., isolated from sediment of a river.</title>
        <authorList>
            <person name="Liu H."/>
        </authorList>
    </citation>
    <scope>NUCLEOTIDE SEQUENCE [LARGE SCALE GENOMIC DNA]</scope>
    <source>
        <strain evidence="6 7">RY-2</strain>
    </source>
</reference>
<dbReference type="InterPro" id="IPR001789">
    <property type="entry name" value="Sig_transdc_resp-reg_receiver"/>
</dbReference>
<dbReference type="PANTHER" id="PTHR48111:SF36">
    <property type="entry name" value="TRANSCRIPTIONAL REGULATORY PROTEIN CUTR"/>
    <property type="match status" value="1"/>
</dbReference>
<dbReference type="Proteomes" id="UP001201449">
    <property type="component" value="Unassembled WGS sequence"/>
</dbReference>
<dbReference type="EMBL" id="JAKEVZ010000021">
    <property type="protein sequence ID" value="MCF1753125.1"/>
    <property type="molecule type" value="Genomic_DNA"/>
</dbReference>
<name>A0ABS9C0P7_9BACT</name>
<dbReference type="InterPro" id="IPR011006">
    <property type="entry name" value="CheY-like_superfamily"/>
</dbReference>
<feature type="modified residue" description="4-aspartylphosphate" evidence="2">
    <location>
        <position position="51"/>
    </location>
</feature>
<keyword evidence="2" id="KW-0597">Phosphoprotein</keyword>
<evidence type="ECO:0000259" key="4">
    <source>
        <dbReference type="PROSITE" id="PS50110"/>
    </source>
</evidence>
<feature type="DNA-binding region" description="OmpR/PhoB-type" evidence="3">
    <location>
        <begin position="124"/>
        <end position="224"/>
    </location>
</feature>
<feature type="domain" description="OmpR/PhoB-type" evidence="5">
    <location>
        <begin position="124"/>
        <end position="224"/>
    </location>
</feature>
<comment type="caution">
    <text evidence="6">The sequence shown here is derived from an EMBL/GenBank/DDBJ whole genome shotgun (WGS) entry which is preliminary data.</text>
</comment>
<evidence type="ECO:0000256" key="1">
    <source>
        <dbReference type="ARBA" id="ARBA00023125"/>
    </source>
</evidence>
<keyword evidence="1 3" id="KW-0238">DNA-binding</keyword>
<dbReference type="InterPro" id="IPR039420">
    <property type="entry name" value="WalR-like"/>
</dbReference>
<proteinExistence type="predicted"/>
<evidence type="ECO:0000313" key="7">
    <source>
        <dbReference type="Proteomes" id="UP001201449"/>
    </source>
</evidence>
<evidence type="ECO:0000256" key="3">
    <source>
        <dbReference type="PROSITE-ProRule" id="PRU01091"/>
    </source>
</evidence>